<dbReference type="Gene3D" id="1.10.437.10">
    <property type="entry name" value="Blc2-like"/>
    <property type="match status" value="1"/>
</dbReference>
<reference evidence="5" key="1">
    <citation type="journal article" date="2012" name="Proc. Natl. Acad. Sci. U.S.A.">
        <title>Mitochondrial pathway of apoptosis is ancestral in metazoans.</title>
        <authorList>
            <person name="Bender C.E."/>
            <person name="Fitzgerald P."/>
            <person name="Tait S.W."/>
            <person name="Llambi F."/>
            <person name="McStay G.P."/>
            <person name="Tupper D.O."/>
            <person name="Pellettieri J."/>
            <person name="Sanchez Alvarado A."/>
            <person name="Salvesen G.S."/>
            <person name="Green D.R."/>
        </authorList>
    </citation>
    <scope>NUCLEOTIDE SEQUENCE</scope>
</reference>
<dbReference type="AlphaFoldDB" id="H2DL20"/>
<dbReference type="InterPro" id="IPR020726">
    <property type="entry name" value="Bcl2_BH2_motif_CS"/>
</dbReference>
<dbReference type="InterPro" id="IPR036834">
    <property type="entry name" value="Bcl-2-like_sf"/>
</dbReference>
<sequence length="202" mass="23078">MASNEEIIDIEEETRVIFECYLEDSLEKDKENNVIDPGTPGIPMDDLTTNDKEAYAIIVQKLLSIAGQMDIKSDPVLYKVLNMVNINEGFKSAFNDFSEVAQRVLDNHVNWNAIVYLFRFGYLIARDRLVQGARDFFKYLCQWIIDIFRRFSVFNWILSQGGWNGLIETHMNSHVVGAVTVVSVVAVVAIIGFVWFRSKSAQ</sequence>
<accession>H2DL20</accession>
<feature type="transmembrane region" description="Helical" evidence="3">
    <location>
        <begin position="175"/>
        <end position="196"/>
    </location>
</feature>
<dbReference type="GO" id="GO:0005741">
    <property type="term" value="C:mitochondrial outer membrane"/>
    <property type="evidence" value="ECO:0007669"/>
    <property type="project" value="TreeGrafter"/>
</dbReference>
<dbReference type="InterPro" id="IPR026298">
    <property type="entry name" value="Bcl-2_fam"/>
</dbReference>
<dbReference type="PROSITE" id="PS01258">
    <property type="entry name" value="BH2"/>
    <property type="match status" value="1"/>
</dbReference>
<feature type="domain" description="Bcl-2 Bcl-2 homology region 1-3" evidence="4">
    <location>
        <begin position="63"/>
        <end position="163"/>
    </location>
</feature>
<name>H2DL20_SCHMD</name>
<dbReference type="GO" id="GO:0001836">
    <property type="term" value="P:release of cytochrome c from mitochondria"/>
    <property type="evidence" value="ECO:0007669"/>
    <property type="project" value="TreeGrafter"/>
</dbReference>
<keyword evidence="3" id="KW-0812">Transmembrane</keyword>
<dbReference type="PANTHER" id="PTHR11256">
    <property type="entry name" value="BCL-2 RELATED"/>
    <property type="match status" value="1"/>
</dbReference>
<keyword evidence="3" id="KW-0472">Membrane</keyword>
<dbReference type="PROSITE" id="PS50062">
    <property type="entry name" value="BCL2_FAMILY"/>
    <property type="match status" value="1"/>
</dbReference>
<evidence type="ECO:0000256" key="2">
    <source>
        <dbReference type="ARBA" id="ARBA00022703"/>
    </source>
</evidence>
<dbReference type="GO" id="GO:0097192">
    <property type="term" value="P:extrinsic apoptotic signaling pathway in absence of ligand"/>
    <property type="evidence" value="ECO:0007669"/>
    <property type="project" value="TreeGrafter"/>
</dbReference>
<keyword evidence="3" id="KW-1133">Transmembrane helix</keyword>
<comment type="similarity">
    <text evidence="1">Belongs to the Bcl-2 family.</text>
</comment>
<dbReference type="OrthoDB" id="6020735at2759"/>
<dbReference type="GO" id="GO:0042981">
    <property type="term" value="P:regulation of apoptotic process"/>
    <property type="evidence" value="ECO:0007669"/>
    <property type="project" value="InterPro"/>
</dbReference>
<protein>
    <submittedName>
        <fullName evidence="5">Bcl2-3</fullName>
    </submittedName>
</protein>
<organism evidence="5">
    <name type="scientific">Schmidtea mediterranea</name>
    <name type="common">Freshwater planarian flatworm</name>
    <dbReference type="NCBI Taxonomy" id="79327"/>
    <lineage>
        <taxon>Eukaryota</taxon>
        <taxon>Metazoa</taxon>
        <taxon>Spiralia</taxon>
        <taxon>Lophotrochozoa</taxon>
        <taxon>Platyhelminthes</taxon>
        <taxon>Rhabditophora</taxon>
        <taxon>Seriata</taxon>
        <taxon>Tricladida</taxon>
        <taxon>Continenticola</taxon>
        <taxon>Geoplanoidea</taxon>
        <taxon>Dugesiidae</taxon>
        <taxon>Schmidtea</taxon>
    </lineage>
</organism>
<dbReference type="GO" id="GO:0008630">
    <property type="term" value="P:intrinsic apoptotic signaling pathway in response to DNA damage"/>
    <property type="evidence" value="ECO:0007669"/>
    <property type="project" value="TreeGrafter"/>
</dbReference>
<keyword evidence="2" id="KW-0053">Apoptosis</keyword>
<evidence type="ECO:0000256" key="1">
    <source>
        <dbReference type="ARBA" id="ARBA00009458"/>
    </source>
</evidence>
<dbReference type="SUPFAM" id="SSF56854">
    <property type="entry name" value="Bcl-2 inhibitors of programmed cell death"/>
    <property type="match status" value="1"/>
</dbReference>
<dbReference type="EMBL" id="JN621816">
    <property type="protein sequence ID" value="AEX93482.1"/>
    <property type="molecule type" value="mRNA"/>
</dbReference>
<dbReference type="InterPro" id="IPR046371">
    <property type="entry name" value="Bcl-2_BH1-3"/>
</dbReference>
<dbReference type="Pfam" id="PF00452">
    <property type="entry name" value="Bcl-2"/>
    <property type="match status" value="1"/>
</dbReference>
<proteinExistence type="evidence at transcript level"/>
<dbReference type="InterPro" id="IPR002475">
    <property type="entry name" value="Bcl2-like"/>
</dbReference>
<evidence type="ECO:0000259" key="4">
    <source>
        <dbReference type="Pfam" id="PF00452"/>
    </source>
</evidence>
<evidence type="ECO:0000313" key="5">
    <source>
        <dbReference type="EMBL" id="AEX93482.1"/>
    </source>
</evidence>
<dbReference type="PANTHER" id="PTHR11256:SF56">
    <property type="entry name" value="BCL-2 BCL-2 HOMOLOGY REGION 1-3 DOMAIN-CONTAINING PROTEIN"/>
    <property type="match status" value="1"/>
</dbReference>
<dbReference type="GO" id="GO:0051400">
    <property type="term" value="F:BH domain binding"/>
    <property type="evidence" value="ECO:0007669"/>
    <property type="project" value="TreeGrafter"/>
</dbReference>
<evidence type="ECO:0000256" key="3">
    <source>
        <dbReference type="SAM" id="Phobius"/>
    </source>
</evidence>